<evidence type="ECO:0000313" key="16">
    <source>
        <dbReference type="Proteomes" id="UP000070444"/>
    </source>
</evidence>
<evidence type="ECO:0000256" key="9">
    <source>
        <dbReference type="ARBA" id="ARBA00030093"/>
    </source>
</evidence>
<dbReference type="Proteomes" id="UP000070444">
    <property type="component" value="Unassembled WGS sequence"/>
</dbReference>
<keyword evidence="5" id="KW-0808">Transferase</keyword>
<feature type="compositionally biased region" description="Basic and acidic residues" evidence="12">
    <location>
        <begin position="673"/>
        <end position="687"/>
    </location>
</feature>
<dbReference type="GO" id="GO:0048188">
    <property type="term" value="C:Set1C/COMPASS complex"/>
    <property type="evidence" value="ECO:0007669"/>
    <property type="project" value="TreeGrafter"/>
</dbReference>
<feature type="region of interest" description="Disordered" evidence="12">
    <location>
        <begin position="1"/>
        <end position="44"/>
    </location>
</feature>
<dbReference type="GO" id="GO:0140999">
    <property type="term" value="F:histone H3K4 trimethyltransferase activity"/>
    <property type="evidence" value="ECO:0007669"/>
    <property type="project" value="UniProtKB-EC"/>
</dbReference>
<dbReference type="Pfam" id="PF00076">
    <property type="entry name" value="RRM_1"/>
    <property type="match status" value="1"/>
</dbReference>
<feature type="compositionally biased region" description="Acidic residues" evidence="12">
    <location>
        <begin position="616"/>
        <end position="636"/>
    </location>
</feature>
<evidence type="ECO:0000256" key="4">
    <source>
        <dbReference type="ARBA" id="ARBA00022603"/>
    </source>
</evidence>
<keyword evidence="4" id="KW-0489">Methyltransferase</keyword>
<dbReference type="SUPFAM" id="SSF54928">
    <property type="entry name" value="RNA-binding domain, RBD"/>
    <property type="match status" value="1"/>
</dbReference>
<dbReference type="Pfam" id="PF00856">
    <property type="entry name" value="SET"/>
    <property type="match status" value="1"/>
</dbReference>
<feature type="domain" description="SET" evidence="14">
    <location>
        <begin position="805"/>
        <end position="896"/>
    </location>
</feature>
<dbReference type="PANTHER" id="PTHR45814">
    <property type="entry name" value="HISTONE-LYSINE N-METHYLTRANSFERASE SETD1"/>
    <property type="match status" value="1"/>
</dbReference>
<sequence>MSYSEDYTISASSGSGSKFNPNLNGRPQTTATQTITSPTKEHSQQLNKIINTNSTSRSVIAFRKEIVTQEREPCVPSNGAWGIVYDPCLDKRKPKKQHLPTYALYIPDAKADPVKTQDPRTNNEESNFIPKQLLVSNFTHPQINLDSFPSSCLIVTNLHPSLTPYDIKALFMLYGAVTRVHLEFDPKTNQSIGVALVQFGDGNLNKLDNSESIKRALQLSQGRQVEGQTISVSQELDSNSFPQAVRAYFDKLYIKKTPTSRPSTSNVTPCFSPVGNGSPIELKPKQLDINPHRPLKPMNFVLISRDCIPRTLATIEQIAGIVRPFHPYSVHWEDQGYIIAFTSARDMHQCCKAKSQSIFMGRYLTFNQVPYSQVKYPQPDSNTYLFKASNNNSDKKSYNQQSSSNSSSFSRILRQLQAELVQIVSKDITNKVITPYPSEYMEKVYQPTVQKEPSPPASTLPDIPTLSFQHNSLSVSSLPKIKKVKTSSYITKSSLSQSYRDSSSTPKKSSTNRHEGRHLNDGLSDSESRSSEESSEFYRTRLGPFSSEKESSRTPSPVPVKTNLKGTYSRSDLLSNRTASPQRAKVTRPLTGSPSRVSKAPKLSNKLHIHDGLSSDSDEDKDSELEEGEEKDDSDYYEDKSESLTSNKKSASRTKSQPSKATDPVSALKKGAKRTEKSPVPQKRDSVKTIARSKSQMSNRSGTSSQVHDNTAQEESILDENIDVPLPEHKTGSARTEGIYKVSAELKKLRIRPTLRAIPQHVSKVSSRMNRANNRRQLSHLSHFMEKNNASSDLLNSNQLQVRRKQLQFASSGIHDLGLFSMEFIPANDLVIEYIGEVIRQKVADLREKEYEARGIGSSYLFRIDDDNVIDATVMGNMARFINHSCIPNCNAKVIT</sequence>
<feature type="compositionally biased region" description="Low complexity" evidence="12">
    <location>
        <begin position="493"/>
        <end position="504"/>
    </location>
</feature>
<evidence type="ECO:0000256" key="7">
    <source>
        <dbReference type="ARBA" id="ARBA00022853"/>
    </source>
</evidence>
<feature type="compositionally biased region" description="Low complexity" evidence="12">
    <location>
        <begin position="27"/>
        <end position="38"/>
    </location>
</feature>
<dbReference type="GO" id="GO:0032259">
    <property type="term" value="P:methylation"/>
    <property type="evidence" value="ECO:0007669"/>
    <property type="project" value="UniProtKB-KW"/>
</dbReference>
<protein>
    <recommendedName>
        <fullName evidence="3">Histone-lysine N-methyltransferase, H3 lysine-4 specific</fullName>
        <ecNumber evidence="2">2.1.1.354</ecNumber>
    </recommendedName>
    <alternativeName>
        <fullName evidence="9">SET domain-containing protein 1</fullName>
    </alternativeName>
</protein>
<evidence type="ECO:0000259" key="14">
    <source>
        <dbReference type="PROSITE" id="PS50280"/>
    </source>
</evidence>
<dbReference type="PANTHER" id="PTHR45814:SF2">
    <property type="entry name" value="HISTONE-LYSINE N-METHYLTRANSFERASE SETD1"/>
    <property type="match status" value="1"/>
</dbReference>
<feature type="compositionally biased region" description="Polar residues" evidence="12">
    <location>
        <begin position="1"/>
        <end position="26"/>
    </location>
</feature>
<keyword evidence="6" id="KW-0949">S-adenosyl-L-methionine</keyword>
<accession>A0A137NYA6</accession>
<dbReference type="InterPro" id="IPR012677">
    <property type="entry name" value="Nucleotide-bd_a/b_plait_sf"/>
</dbReference>
<dbReference type="OrthoDB" id="308383at2759"/>
<keyword evidence="8" id="KW-0539">Nucleus</keyword>
<evidence type="ECO:0000259" key="13">
    <source>
        <dbReference type="PROSITE" id="PS50102"/>
    </source>
</evidence>
<evidence type="ECO:0000256" key="12">
    <source>
        <dbReference type="SAM" id="MobiDB-lite"/>
    </source>
</evidence>
<evidence type="ECO:0000313" key="15">
    <source>
        <dbReference type="EMBL" id="KXN67634.1"/>
    </source>
</evidence>
<comment type="subcellular location">
    <subcellularLocation>
        <location evidence="1">Nucleus</location>
    </subcellularLocation>
</comment>
<feature type="domain" description="RRM" evidence="13">
    <location>
        <begin position="151"/>
        <end position="237"/>
    </location>
</feature>
<name>A0A137NYA6_CONC2</name>
<evidence type="ECO:0000256" key="6">
    <source>
        <dbReference type="ARBA" id="ARBA00022691"/>
    </source>
</evidence>
<feature type="region of interest" description="Disordered" evidence="12">
    <location>
        <begin position="492"/>
        <end position="730"/>
    </location>
</feature>
<feature type="compositionally biased region" description="Polar residues" evidence="12">
    <location>
        <begin position="692"/>
        <end position="714"/>
    </location>
</feature>
<dbReference type="AlphaFoldDB" id="A0A137NYA6"/>
<dbReference type="SMART" id="SM00360">
    <property type="entry name" value="RRM"/>
    <property type="match status" value="1"/>
</dbReference>
<feature type="non-terminal residue" evidence="15">
    <location>
        <position position="896"/>
    </location>
</feature>
<evidence type="ECO:0000256" key="10">
    <source>
        <dbReference type="ARBA" id="ARBA00047571"/>
    </source>
</evidence>
<dbReference type="InterPro" id="IPR035979">
    <property type="entry name" value="RBD_domain_sf"/>
</dbReference>
<dbReference type="InterPro" id="IPR046341">
    <property type="entry name" value="SET_dom_sf"/>
</dbReference>
<dbReference type="Gene3D" id="3.30.70.330">
    <property type="match status" value="1"/>
</dbReference>
<keyword evidence="7" id="KW-0156">Chromatin regulator</keyword>
<evidence type="ECO:0000256" key="3">
    <source>
        <dbReference type="ARBA" id="ARBA00015839"/>
    </source>
</evidence>
<evidence type="ECO:0000256" key="8">
    <source>
        <dbReference type="ARBA" id="ARBA00023242"/>
    </source>
</evidence>
<evidence type="ECO:0000256" key="11">
    <source>
        <dbReference type="PROSITE-ProRule" id="PRU00176"/>
    </source>
</evidence>
<organism evidence="15 16">
    <name type="scientific">Conidiobolus coronatus (strain ATCC 28846 / CBS 209.66 / NRRL 28638)</name>
    <name type="common">Delacroixia coronata</name>
    <dbReference type="NCBI Taxonomy" id="796925"/>
    <lineage>
        <taxon>Eukaryota</taxon>
        <taxon>Fungi</taxon>
        <taxon>Fungi incertae sedis</taxon>
        <taxon>Zoopagomycota</taxon>
        <taxon>Entomophthoromycotina</taxon>
        <taxon>Entomophthoromycetes</taxon>
        <taxon>Entomophthorales</taxon>
        <taxon>Ancylistaceae</taxon>
        <taxon>Conidiobolus</taxon>
    </lineage>
</organism>
<proteinExistence type="predicted"/>
<dbReference type="InterPro" id="IPR024657">
    <property type="entry name" value="COMPASS_Set1_N-SET"/>
</dbReference>
<feature type="compositionally biased region" description="Polar residues" evidence="12">
    <location>
        <begin position="564"/>
        <end position="581"/>
    </location>
</feature>
<gene>
    <name evidence="15" type="ORF">CONCODRAFT_82240</name>
</gene>
<dbReference type="PROSITE" id="PS50102">
    <property type="entry name" value="RRM"/>
    <property type="match status" value="1"/>
</dbReference>
<dbReference type="EC" id="2.1.1.354" evidence="2"/>
<feature type="compositionally biased region" description="Basic and acidic residues" evidence="12">
    <location>
        <begin position="512"/>
        <end position="539"/>
    </location>
</feature>
<keyword evidence="16" id="KW-1185">Reference proteome</keyword>
<evidence type="ECO:0000256" key="5">
    <source>
        <dbReference type="ARBA" id="ARBA00022679"/>
    </source>
</evidence>
<feature type="compositionally biased region" description="Polar residues" evidence="12">
    <location>
        <begin position="644"/>
        <end position="660"/>
    </location>
</feature>
<reference evidence="15 16" key="1">
    <citation type="journal article" date="2015" name="Genome Biol. Evol.">
        <title>Phylogenomic analyses indicate that early fungi evolved digesting cell walls of algal ancestors of land plants.</title>
        <authorList>
            <person name="Chang Y."/>
            <person name="Wang S."/>
            <person name="Sekimoto S."/>
            <person name="Aerts A.L."/>
            <person name="Choi C."/>
            <person name="Clum A."/>
            <person name="LaButti K.M."/>
            <person name="Lindquist E.A."/>
            <person name="Yee Ngan C."/>
            <person name="Ohm R.A."/>
            <person name="Salamov A.A."/>
            <person name="Grigoriev I.V."/>
            <person name="Spatafora J.W."/>
            <person name="Berbee M.L."/>
        </authorList>
    </citation>
    <scope>NUCLEOTIDE SEQUENCE [LARGE SCALE GENOMIC DNA]</scope>
    <source>
        <strain evidence="15 16">NRRL 28638</strain>
    </source>
</reference>
<dbReference type="SMART" id="SM00317">
    <property type="entry name" value="SET"/>
    <property type="match status" value="1"/>
</dbReference>
<dbReference type="InterPro" id="IPR000504">
    <property type="entry name" value="RRM_dom"/>
</dbReference>
<dbReference type="SUPFAM" id="SSF82199">
    <property type="entry name" value="SET domain"/>
    <property type="match status" value="1"/>
</dbReference>
<dbReference type="InterPro" id="IPR044570">
    <property type="entry name" value="Set1-like"/>
</dbReference>
<dbReference type="GO" id="GO:0003723">
    <property type="term" value="F:RNA binding"/>
    <property type="evidence" value="ECO:0007669"/>
    <property type="project" value="UniProtKB-UniRule"/>
</dbReference>
<evidence type="ECO:0000256" key="2">
    <source>
        <dbReference type="ARBA" id="ARBA00012182"/>
    </source>
</evidence>
<comment type="catalytic activity">
    <reaction evidence="10">
        <text>L-lysyl(4)-[histone H3] + 3 S-adenosyl-L-methionine = N(6),N(6),N(6)-trimethyl-L-lysyl(4)-[histone H3] + 3 S-adenosyl-L-homocysteine + 3 H(+)</text>
        <dbReference type="Rhea" id="RHEA:60260"/>
        <dbReference type="Rhea" id="RHEA-COMP:15537"/>
        <dbReference type="Rhea" id="RHEA-COMP:15547"/>
        <dbReference type="ChEBI" id="CHEBI:15378"/>
        <dbReference type="ChEBI" id="CHEBI:29969"/>
        <dbReference type="ChEBI" id="CHEBI:57856"/>
        <dbReference type="ChEBI" id="CHEBI:59789"/>
        <dbReference type="ChEBI" id="CHEBI:61961"/>
        <dbReference type="EC" id="2.1.1.354"/>
    </reaction>
</comment>
<dbReference type="EMBL" id="KQ964623">
    <property type="protein sequence ID" value="KXN67634.1"/>
    <property type="molecule type" value="Genomic_DNA"/>
</dbReference>
<evidence type="ECO:0000256" key="1">
    <source>
        <dbReference type="ARBA" id="ARBA00004123"/>
    </source>
</evidence>
<dbReference type="InterPro" id="IPR001214">
    <property type="entry name" value="SET_dom"/>
</dbReference>
<keyword evidence="11" id="KW-0694">RNA-binding</keyword>
<dbReference type="PROSITE" id="PS50280">
    <property type="entry name" value="SET"/>
    <property type="match status" value="1"/>
</dbReference>
<dbReference type="SMART" id="SM01291">
    <property type="entry name" value="N-SET"/>
    <property type="match status" value="1"/>
</dbReference>
<dbReference type="STRING" id="796925.A0A137NYA6"/>
<dbReference type="Gene3D" id="2.170.270.10">
    <property type="entry name" value="SET domain"/>
    <property type="match status" value="1"/>
</dbReference>